<geneLocation type="chloroplast" evidence="7"/>
<evidence type="ECO:0000256" key="4">
    <source>
        <dbReference type="ARBA" id="ARBA00022980"/>
    </source>
</evidence>
<dbReference type="GO" id="GO:0005829">
    <property type="term" value="C:cytosol"/>
    <property type="evidence" value="ECO:0007669"/>
    <property type="project" value="TreeGrafter"/>
</dbReference>
<accession>A0A1X9PTX5</accession>
<dbReference type="Pfam" id="PF01649">
    <property type="entry name" value="Ribosomal_S20p"/>
    <property type="match status" value="1"/>
</dbReference>
<evidence type="ECO:0000256" key="2">
    <source>
        <dbReference type="ARBA" id="ARBA00022730"/>
    </source>
</evidence>
<evidence type="ECO:0000256" key="3">
    <source>
        <dbReference type="ARBA" id="ARBA00022884"/>
    </source>
</evidence>
<dbReference type="GO" id="GO:0009507">
    <property type="term" value="C:chloroplast"/>
    <property type="evidence" value="ECO:0007669"/>
    <property type="project" value="UniProtKB-SubCell"/>
</dbReference>
<keyword evidence="3 6" id="KW-0694">RNA-binding</keyword>
<keyword evidence="7" id="KW-0150">Chloroplast</keyword>
<dbReference type="Gene3D" id="1.20.58.110">
    <property type="entry name" value="Ribosomal protein S20"/>
    <property type="match status" value="1"/>
</dbReference>
<dbReference type="NCBIfam" id="TIGR00029">
    <property type="entry name" value="S20"/>
    <property type="match status" value="1"/>
</dbReference>
<dbReference type="GO" id="GO:0003735">
    <property type="term" value="F:structural constituent of ribosome"/>
    <property type="evidence" value="ECO:0007669"/>
    <property type="project" value="InterPro"/>
</dbReference>
<comment type="similarity">
    <text evidence="1 6">Belongs to the bacterial ribosomal protein bS20 family.</text>
</comment>
<protein>
    <recommendedName>
        <fullName evidence="6">Small ribosomal subunit protein bS20c</fullName>
    </recommendedName>
</protein>
<evidence type="ECO:0000313" key="7">
    <source>
        <dbReference type="EMBL" id="ARO90957.1"/>
    </source>
</evidence>
<dbReference type="HAMAP" id="MF_00500">
    <property type="entry name" value="Ribosomal_bS20"/>
    <property type="match status" value="1"/>
</dbReference>
<keyword evidence="5 6" id="KW-0687">Ribonucleoprotein</keyword>
<dbReference type="PANTHER" id="PTHR33398:SF1">
    <property type="entry name" value="SMALL RIBOSOMAL SUBUNIT PROTEIN BS20C"/>
    <property type="match status" value="1"/>
</dbReference>
<organism evidence="7">
    <name type="scientific">Corynoplastis japonica</name>
    <dbReference type="NCBI Taxonomy" id="700918"/>
    <lineage>
        <taxon>Eukaryota</taxon>
        <taxon>Rhodophyta</taxon>
        <taxon>Rhodellophyceae</taxon>
        <taxon>Rhodellales</taxon>
        <taxon>Rhodellaceae</taxon>
        <taxon>Corynoplastis</taxon>
    </lineage>
</organism>
<dbReference type="GO" id="GO:0015935">
    <property type="term" value="C:small ribosomal subunit"/>
    <property type="evidence" value="ECO:0007669"/>
    <property type="project" value="TreeGrafter"/>
</dbReference>
<sequence>MANKKSAIKRIKTSERNRLQNKSYKSVVKTLVKRCMLLIEKKELYDMINKEISLTYSKIDKAVKVGAIKLNNGSRKKSFLIKALRNSKT</sequence>
<dbReference type="GO" id="GO:0006412">
    <property type="term" value="P:translation"/>
    <property type="evidence" value="ECO:0007669"/>
    <property type="project" value="UniProtKB-UniRule"/>
</dbReference>
<dbReference type="EMBL" id="KY709210">
    <property type="protein sequence ID" value="ARO90957.1"/>
    <property type="molecule type" value="Genomic_DNA"/>
</dbReference>
<proteinExistence type="inferred from homology"/>
<gene>
    <name evidence="6 7" type="primary">rps20</name>
</gene>
<dbReference type="PANTHER" id="PTHR33398">
    <property type="entry name" value="30S RIBOSOMAL PROTEIN S20"/>
    <property type="match status" value="1"/>
</dbReference>
<dbReference type="InterPro" id="IPR036510">
    <property type="entry name" value="Ribosomal_bS20_sf"/>
</dbReference>
<keyword evidence="7" id="KW-0934">Plastid</keyword>
<name>A0A1X9PTX5_9RHOD</name>
<dbReference type="SUPFAM" id="SSF46992">
    <property type="entry name" value="Ribosomal protein S20"/>
    <property type="match status" value="1"/>
</dbReference>
<keyword evidence="2 6" id="KW-0699">rRNA-binding</keyword>
<reference evidence="7" key="1">
    <citation type="submission" date="2017-03" db="EMBL/GenBank/DDBJ databases">
        <title>The new red algal subphylum Proteorhodophytina comprises the largest and most divergent plastid genomes known.</title>
        <authorList>
            <person name="Munoz-Gomez S.A."/>
            <person name="Mejia-Franco F.G."/>
            <person name="Durnin K."/>
            <person name="Morgan C."/>
            <person name="Grisdale C.J."/>
            <person name="Archibald J.M."/>
            <person name="Slamovits C.H."/>
        </authorList>
    </citation>
    <scope>NUCLEOTIDE SEQUENCE</scope>
    <source>
        <strain evidence="7">NIES-2662</strain>
    </source>
</reference>
<dbReference type="GO" id="GO:0070181">
    <property type="term" value="F:small ribosomal subunit rRNA binding"/>
    <property type="evidence" value="ECO:0007669"/>
    <property type="project" value="TreeGrafter"/>
</dbReference>
<comment type="subcellular location">
    <subcellularLocation>
        <location evidence="6">Plastid</location>
        <location evidence="6">Chloroplast</location>
    </subcellularLocation>
</comment>
<evidence type="ECO:0000256" key="6">
    <source>
        <dbReference type="HAMAP-Rule" id="MF_00500"/>
    </source>
</evidence>
<dbReference type="InterPro" id="IPR002583">
    <property type="entry name" value="Ribosomal_bS20"/>
</dbReference>
<dbReference type="AlphaFoldDB" id="A0A1X9PTX5"/>
<keyword evidence="4 6" id="KW-0689">Ribosomal protein</keyword>
<evidence type="ECO:0000256" key="5">
    <source>
        <dbReference type="ARBA" id="ARBA00023274"/>
    </source>
</evidence>
<comment type="function">
    <text evidence="6">Binds directly to 16S ribosomal RNA.</text>
</comment>
<evidence type="ECO:0000256" key="1">
    <source>
        <dbReference type="ARBA" id="ARBA00007634"/>
    </source>
</evidence>